<protein>
    <submittedName>
        <fullName evidence="1">MarR family transcriptional regulator</fullName>
    </submittedName>
</protein>
<accession>A0ABS7PJA0</accession>
<proteinExistence type="predicted"/>
<reference evidence="1 2" key="1">
    <citation type="submission" date="2021-08" db="EMBL/GenBank/DDBJ databases">
        <authorList>
            <person name="Tuo L."/>
        </authorList>
    </citation>
    <scope>NUCLEOTIDE SEQUENCE [LARGE SCALE GENOMIC DNA]</scope>
    <source>
        <strain evidence="1 2">JCM 31229</strain>
    </source>
</reference>
<name>A0ABS7PJA0_9SPHN</name>
<dbReference type="InterPro" id="IPR036388">
    <property type="entry name" value="WH-like_DNA-bd_sf"/>
</dbReference>
<keyword evidence="2" id="KW-1185">Reference proteome</keyword>
<evidence type="ECO:0000313" key="2">
    <source>
        <dbReference type="Proteomes" id="UP000706039"/>
    </source>
</evidence>
<dbReference type="SUPFAM" id="SSF46785">
    <property type="entry name" value="Winged helix' DNA-binding domain"/>
    <property type="match status" value="1"/>
</dbReference>
<organism evidence="1 2">
    <name type="scientific">Sphingomonas colocasiae</name>
    <dbReference type="NCBI Taxonomy" id="1848973"/>
    <lineage>
        <taxon>Bacteria</taxon>
        <taxon>Pseudomonadati</taxon>
        <taxon>Pseudomonadota</taxon>
        <taxon>Alphaproteobacteria</taxon>
        <taxon>Sphingomonadales</taxon>
        <taxon>Sphingomonadaceae</taxon>
        <taxon>Sphingomonas</taxon>
    </lineage>
</organism>
<dbReference type="EMBL" id="JAINVV010000001">
    <property type="protein sequence ID" value="MBY8820830.1"/>
    <property type="molecule type" value="Genomic_DNA"/>
</dbReference>
<dbReference type="Proteomes" id="UP000706039">
    <property type="component" value="Unassembled WGS sequence"/>
</dbReference>
<sequence>MLVAQLQSVSAKLAQLTEIPRNEALVRAREHLNARRARARFLPVDLFGEPAWDLLLDLFIAGEENKSVSITSACIASGAPPTTALRWIGVLDERGLIAKMPDSEDGRRIYVSLTETARNAMLRWLGALDH</sequence>
<dbReference type="InterPro" id="IPR036390">
    <property type="entry name" value="WH_DNA-bd_sf"/>
</dbReference>
<dbReference type="RefSeq" id="WP_222987937.1">
    <property type="nucleotide sequence ID" value="NZ_JAINVV010000001.1"/>
</dbReference>
<comment type="caution">
    <text evidence="1">The sequence shown here is derived from an EMBL/GenBank/DDBJ whole genome shotgun (WGS) entry which is preliminary data.</text>
</comment>
<dbReference type="Gene3D" id="1.10.10.10">
    <property type="entry name" value="Winged helix-like DNA-binding domain superfamily/Winged helix DNA-binding domain"/>
    <property type="match status" value="1"/>
</dbReference>
<evidence type="ECO:0000313" key="1">
    <source>
        <dbReference type="EMBL" id="MBY8820830.1"/>
    </source>
</evidence>
<gene>
    <name evidence="1" type="ORF">K7G82_00915</name>
</gene>